<evidence type="ECO:0000256" key="4">
    <source>
        <dbReference type="PIRSR" id="PIRSR606710-1"/>
    </source>
</evidence>
<keyword evidence="2 6" id="KW-0378">Hydrolase</keyword>
<feature type="signal peptide" evidence="7">
    <location>
        <begin position="1"/>
        <end position="22"/>
    </location>
</feature>
<feature type="site" description="Important for catalytic activity, responsible for pKa modulation of the active site Glu and correct orientation of both the proton donor and substrate" evidence="5">
    <location>
        <position position="164"/>
    </location>
</feature>
<feature type="active site" description="Proton acceptor" evidence="4">
    <location>
        <position position="58"/>
    </location>
</feature>
<dbReference type="InterPro" id="IPR006710">
    <property type="entry name" value="Glyco_hydro_43"/>
</dbReference>
<evidence type="ECO:0000259" key="8">
    <source>
        <dbReference type="Pfam" id="PF17851"/>
    </source>
</evidence>
<evidence type="ECO:0000256" key="1">
    <source>
        <dbReference type="ARBA" id="ARBA00009865"/>
    </source>
</evidence>
<protein>
    <submittedName>
        <fullName evidence="9">Alpha-N-arabinofuranosidase</fullName>
        <ecNumber evidence="9">3.2.1.55</ecNumber>
    </submittedName>
</protein>
<evidence type="ECO:0000313" key="9">
    <source>
        <dbReference type="EMBL" id="MBB5706785.1"/>
    </source>
</evidence>
<comment type="similarity">
    <text evidence="1 6">Belongs to the glycosyl hydrolase 43 family.</text>
</comment>
<organism evidence="9 10">
    <name type="scientific">Sphingopyxis panaciterrulae</name>
    <dbReference type="NCBI Taxonomy" id="462372"/>
    <lineage>
        <taxon>Bacteria</taxon>
        <taxon>Pseudomonadati</taxon>
        <taxon>Pseudomonadota</taxon>
        <taxon>Alphaproteobacteria</taxon>
        <taxon>Sphingomonadales</taxon>
        <taxon>Sphingomonadaceae</taxon>
        <taxon>Sphingopyxis</taxon>
    </lineage>
</organism>
<dbReference type="Pfam" id="PF17851">
    <property type="entry name" value="GH43_C2"/>
    <property type="match status" value="1"/>
</dbReference>
<evidence type="ECO:0000256" key="7">
    <source>
        <dbReference type="SAM" id="SignalP"/>
    </source>
</evidence>
<dbReference type="Gene3D" id="2.115.10.20">
    <property type="entry name" value="Glycosyl hydrolase domain, family 43"/>
    <property type="match status" value="1"/>
</dbReference>
<evidence type="ECO:0000256" key="6">
    <source>
        <dbReference type="RuleBase" id="RU361187"/>
    </source>
</evidence>
<dbReference type="PANTHER" id="PTHR42812">
    <property type="entry name" value="BETA-XYLOSIDASE"/>
    <property type="match status" value="1"/>
</dbReference>
<dbReference type="InterPro" id="IPR051795">
    <property type="entry name" value="Glycosyl_Hydrlase_43"/>
</dbReference>
<dbReference type="AlphaFoldDB" id="A0A7W9ES37"/>
<accession>A0A7W9ES37</accession>
<dbReference type="CDD" id="cd18617">
    <property type="entry name" value="GH43_XynB-like"/>
    <property type="match status" value="1"/>
</dbReference>
<dbReference type="InterPro" id="IPR013320">
    <property type="entry name" value="ConA-like_dom_sf"/>
</dbReference>
<dbReference type="RefSeq" id="WP_184098007.1">
    <property type="nucleotide sequence ID" value="NZ_JACIJH010000006.1"/>
</dbReference>
<gene>
    <name evidence="9" type="ORF">FHR21_002144</name>
</gene>
<dbReference type="Gene3D" id="2.60.120.200">
    <property type="match status" value="1"/>
</dbReference>
<evidence type="ECO:0000256" key="2">
    <source>
        <dbReference type="ARBA" id="ARBA00022801"/>
    </source>
</evidence>
<dbReference type="InterPro" id="IPR023296">
    <property type="entry name" value="Glyco_hydro_beta-prop_sf"/>
</dbReference>
<proteinExistence type="inferred from homology"/>
<feature type="active site" description="Proton donor" evidence="4">
    <location>
        <position position="229"/>
    </location>
</feature>
<comment type="caution">
    <text evidence="9">The sequence shown here is derived from an EMBL/GenBank/DDBJ whole genome shotgun (WGS) entry which is preliminary data.</text>
</comment>
<evidence type="ECO:0000256" key="3">
    <source>
        <dbReference type="ARBA" id="ARBA00023295"/>
    </source>
</evidence>
<keyword evidence="7" id="KW-0732">Signal</keyword>
<dbReference type="InterPro" id="IPR041542">
    <property type="entry name" value="GH43_C2"/>
</dbReference>
<evidence type="ECO:0000313" key="10">
    <source>
        <dbReference type="Proteomes" id="UP000537161"/>
    </source>
</evidence>
<dbReference type="SUPFAM" id="SSF75005">
    <property type="entry name" value="Arabinanase/levansucrase/invertase"/>
    <property type="match status" value="1"/>
</dbReference>
<dbReference type="Proteomes" id="UP000537161">
    <property type="component" value="Unassembled WGS sequence"/>
</dbReference>
<dbReference type="PANTHER" id="PTHR42812:SF12">
    <property type="entry name" value="BETA-XYLOSIDASE-RELATED"/>
    <property type="match status" value="1"/>
</dbReference>
<evidence type="ECO:0000256" key="5">
    <source>
        <dbReference type="PIRSR" id="PIRSR606710-2"/>
    </source>
</evidence>
<sequence>MKVASIRETLLAAALIAAPAAAQPVAHFEEVSYRATAPPAPAPRDMMRNPVLPGFHPDPSIVRVGADFYLVNSTFAWFPGIPIFHSRDLVNWRLIGHAIDRPGLVDFTGIGTDRGIFAPAIQYHDGRFYIFTTCIACGGNFYVTARDPAGPWSAPHWLDFDGIDPSLFVDADGSAWLVNNGPPEGAPRYEGHRAIWIQRFDLKAGALVGPRKVIVDGGVRPQDKPVWAEGPHIYKVDGAYYLTAAEGGTAERHSQTIYRAARPDGPYVPGPTNPILTQRDLPPGRADRIEAAGHADLVALSDGRWWGVFLATRPFAGQSTLMGRETFLLPVRWEAGWPRFLDPGEAMPPLVRRPDLPTDTAIDRSAWSDDFDAPALSPEWIWLRGSNRHGWSALNSGELVLRARPDPAGRLGQPAFVGRRLRHHDAVYETRLRFAPARDGDFAGLLAYMDEAHFLAFGVERVAGERRIVARRRVVAAESERGEMLASQPLGEGAVSLRLTINGGKAALAWRTSEAWRTLAPAVNVEPLASVHAGLFTGLVVGPYAVAGD</sequence>
<keyword evidence="10" id="KW-1185">Reference proteome</keyword>
<keyword evidence="3 6" id="KW-0326">Glycosidase</keyword>
<feature type="chain" id="PRO_5031045683" evidence="7">
    <location>
        <begin position="23"/>
        <end position="549"/>
    </location>
</feature>
<dbReference type="Pfam" id="PF04616">
    <property type="entry name" value="Glyco_hydro_43"/>
    <property type="match status" value="1"/>
</dbReference>
<dbReference type="GO" id="GO:0046556">
    <property type="term" value="F:alpha-L-arabinofuranosidase activity"/>
    <property type="evidence" value="ECO:0007669"/>
    <property type="project" value="UniProtKB-EC"/>
</dbReference>
<dbReference type="EC" id="3.2.1.55" evidence="9"/>
<dbReference type="EMBL" id="JACIJH010000006">
    <property type="protein sequence ID" value="MBB5706785.1"/>
    <property type="molecule type" value="Genomic_DNA"/>
</dbReference>
<dbReference type="GO" id="GO:0005975">
    <property type="term" value="P:carbohydrate metabolic process"/>
    <property type="evidence" value="ECO:0007669"/>
    <property type="project" value="InterPro"/>
</dbReference>
<dbReference type="SUPFAM" id="SSF49899">
    <property type="entry name" value="Concanavalin A-like lectins/glucanases"/>
    <property type="match status" value="1"/>
</dbReference>
<reference evidence="9 10" key="1">
    <citation type="submission" date="2020-08" db="EMBL/GenBank/DDBJ databases">
        <title>Genomic Encyclopedia of Type Strains, Phase IV (KMG-IV): sequencing the most valuable type-strain genomes for metagenomic binning, comparative biology and taxonomic classification.</title>
        <authorList>
            <person name="Goeker M."/>
        </authorList>
    </citation>
    <scope>NUCLEOTIDE SEQUENCE [LARGE SCALE GENOMIC DNA]</scope>
    <source>
        <strain evidence="9 10">DSM 27163</strain>
    </source>
</reference>
<feature type="domain" description="Beta-xylosidase C-terminal Concanavalin A-like" evidence="8">
    <location>
        <begin position="368"/>
        <end position="547"/>
    </location>
</feature>
<name>A0A7W9ES37_9SPHN</name>